<feature type="transmembrane region" description="Helical" evidence="8">
    <location>
        <begin position="356"/>
        <end position="375"/>
    </location>
</feature>
<keyword evidence="6 8" id="KW-0472">Membrane</keyword>
<name>A0A0B7B8S7_9EUPU</name>
<evidence type="ECO:0000259" key="10">
    <source>
        <dbReference type="Pfam" id="PF00909"/>
    </source>
</evidence>
<comment type="similarity">
    <text evidence="2 8">Belongs to the ammonia transporter channel (TC 1.A.11.2) family.</text>
</comment>
<evidence type="ECO:0000256" key="9">
    <source>
        <dbReference type="SAM" id="MobiDB-lite"/>
    </source>
</evidence>
<dbReference type="PANTHER" id="PTHR11730:SF6">
    <property type="entry name" value="AMMONIUM TRANSPORTER"/>
    <property type="match status" value="1"/>
</dbReference>
<dbReference type="InterPro" id="IPR029020">
    <property type="entry name" value="Ammonium/urea_transptr"/>
</dbReference>
<evidence type="ECO:0000256" key="1">
    <source>
        <dbReference type="ARBA" id="ARBA00004141"/>
    </source>
</evidence>
<evidence type="ECO:0000256" key="7">
    <source>
        <dbReference type="ARBA" id="ARBA00023177"/>
    </source>
</evidence>
<evidence type="ECO:0000256" key="2">
    <source>
        <dbReference type="ARBA" id="ARBA00005887"/>
    </source>
</evidence>
<evidence type="ECO:0000256" key="6">
    <source>
        <dbReference type="ARBA" id="ARBA00023136"/>
    </source>
</evidence>
<dbReference type="SUPFAM" id="SSF111352">
    <property type="entry name" value="Ammonium transporter"/>
    <property type="match status" value="1"/>
</dbReference>
<feature type="region of interest" description="Disordered" evidence="9">
    <location>
        <begin position="538"/>
        <end position="583"/>
    </location>
</feature>
<dbReference type="FunFam" id="1.10.3430.10:FF:000010">
    <property type="entry name" value="Ammonium transporter"/>
    <property type="match status" value="1"/>
</dbReference>
<feature type="transmembrane region" description="Helical" evidence="8">
    <location>
        <begin position="144"/>
        <end position="166"/>
    </location>
</feature>
<dbReference type="AlphaFoldDB" id="A0A0B7B8S7"/>
<dbReference type="Gene3D" id="1.10.3430.10">
    <property type="entry name" value="Ammonium transporter AmtB like domains"/>
    <property type="match status" value="1"/>
</dbReference>
<dbReference type="InterPro" id="IPR001905">
    <property type="entry name" value="Ammonium_transpt"/>
</dbReference>
<proteinExistence type="inferred from homology"/>
<feature type="transmembrane region" description="Helical" evidence="8">
    <location>
        <begin position="196"/>
        <end position="214"/>
    </location>
</feature>
<evidence type="ECO:0000256" key="4">
    <source>
        <dbReference type="ARBA" id="ARBA00022692"/>
    </source>
</evidence>
<keyword evidence="3 8" id="KW-0813">Transport</keyword>
<protein>
    <recommendedName>
        <fullName evidence="8">Ammonium transporter</fullName>
    </recommendedName>
</protein>
<dbReference type="GO" id="GO:0005886">
    <property type="term" value="C:plasma membrane"/>
    <property type="evidence" value="ECO:0007669"/>
    <property type="project" value="UniProtKB-SubCell"/>
</dbReference>
<dbReference type="InterPro" id="IPR024041">
    <property type="entry name" value="NH4_transpt_AmtB-like_dom"/>
</dbReference>
<dbReference type="NCBIfam" id="TIGR00836">
    <property type="entry name" value="amt"/>
    <property type="match status" value="1"/>
</dbReference>
<organism evidence="11">
    <name type="scientific">Arion vulgaris</name>
    <dbReference type="NCBI Taxonomy" id="1028688"/>
    <lineage>
        <taxon>Eukaryota</taxon>
        <taxon>Metazoa</taxon>
        <taxon>Spiralia</taxon>
        <taxon>Lophotrochozoa</taxon>
        <taxon>Mollusca</taxon>
        <taxon>Gastropoda</taxon>
        <taxon>Heterobranchia</taxon>
        <taxon>Euthyneura</taxon>
        <taxon>Panpulmonata</taxon>
        <taxon>Eupulmonata</taxon>
        <taxon>Stylommatophora</taxon>
        <taxon>Helicina</taxon>
        <taxon>Arionoidea</taxon>
        <taxon>Arionidae</taxon>
        <taxon>Arion</taxon>
    </lineage>
</organism>
<keyword evidence="7 8" id="KW-0924">Ammonia transport</keyword>
<dbReference type="GO" id="GO:0097272">
    <property type="term" value="P:ammonium homeostasis"/>
    <property type="evidence" value="ECO:0007669"/>
    <property type="project" value="TreeGrafter"/>
</dbReference>
<feature type="transmembrane region" description="Helical" evidence="8">
    <location>
        <begin position="267"/>
        <end position="288"/>
    </location>
</feature>
<feature type="compositionally biased region" description="Basic and acidic residues" evidence="9">
    <location>
        <begin position="562"/>
        <end position="573"/>
    </location>
</feature>
<feature type="transmembrane region" description="Helical" evidence="8">
    <location>
        <begin position="235"/>
        <end position="255"/>
    </location>
</feature>
<dbReference type="EMBL" id="HACG01042452">
    <property type="protein sequence ID" value="CEK89317.1"/>
    <property type="molecule type" value="Transcribed_RNA"/>
</dbReference>
<keyword evidence="5 8" id="KW-1133">Transmembrane helix</keyword>
<gene>
    <name evidence="11" type="primary">ORF170155</name>
    <name evidence="12" type="synonym">ORF170160</name>
</gene>
<evidence type="ECO:0000256" key="8">
    <source>
        <dbReference type="RuleBase" id="RU362002"/>
    </source>
</evidence>
<evidence type="ECO:0000313" key="11">
    <source>
        <dbReference type="EMBL" id="CEK89317.1"/>
    </source>
</evidence>
<dbReference type="EMBL" id="HACG01042453">
    <property type="protein sequence ID" value="CEK89318.1"/>
    <property type="molecule type" value="Transcribed_RNA"/>
</dbReference>
<dbReference type="PANTHER" id="PTHR11730">
    <property type="entry name" value="AMMONIUM TRANSPORTER"/>
    <property type="match status" value="1"/>
</dbReference>
<feature type="compositionally biased region" description="Basic residues" evidence="9">
    <location>
        <begin position="574"/>
        <end position="583"/>
    </location>
</feature>
<evidence type="ECO:0000313" key="12">
    <source>
        <dbReference type="EMBL" id="CEK89318.1"/>
    </source>
</evidence>
<feature type="transmembrane region" description="Helical" evidence="8">
    <location>
        <begin position="395"/>
        <end position="413"/>
    </location>
</feature>
<feature type="transmembrane region" description="Helical" evidence="8">
    <location>
        <begin position="323"/>
        <end position="344"/>
    </location>
</feature>
<dbReference type="GO" id="GO:0008519">
    <property type="term" value="F:ammonium channel activity"/>
    <property type="evidence" value="ECO:0007669"/>
    <property type="project" value="InterPro"/>
</dbReference>
<feature type="transmembrane region" description="Helical" evidence="8">
    <location>
        <begin position="115"/>
        <end position="137"/>
    </location>
</feature>
<evidence type="ECO:0000256" key="5">
    <source>
        <dbReference type="ARBA" id="ARBA00022989"/>
    </source>
</evidence>
<comment type="subcellular location">
    <subcellularLocation>
        <location evidence="8">Cell membrane</location>
        <topology evidence="8">Multi-pass membrane protein</topology>
    </subcellularLocation>
    <subcellularLocation>
        <location evidence="1">Membrane</location>
        <topology evidence="1">Multi-pass membrane protein</topology>
    </subcellularLocation>
</comment>
<keyword evidence="4 8" id="KW-0812">Transmembrane</keyword>
<dbReference type="InterPro" id="IPR018047">
    <property type="entry name" value="Ammonium_transpt_CS"/>
</dbReference>
<dbReference type="Pfam" id="PF00909">
    <property type="entry name" value="Ammonium_transp"/>
    <property type="match status" value="1"/>
</dbReference>
<feature type="transmembrane region" description="Helical" evidence="8">
    <location>
        <begin position="77"/>
        <end position="95"/>
    </location>
</feature>
<feature type="transmembrane region" description="Helical" evidence="8">
    <location>
        <begin position="37"/>
        <end position="56"/>
    </location>
</feature>
<reference evidence="11" key="1">
    <citation type="submission" date="2014-12" db="EMBL/GenBank/DDBJ databases">
        <title>Insight into the proteome of Arion vulgaris.</title>
        <authorList>
            <person name="Aradska J."/>
            <person name="Bulat T."/>
            <person name="Smidak R."/>
            <person name="Sarate P."/>
            <person name="Gangsoo J."/>
            <person name="Sialana F."/>
            <person name="Bilban M."/>
            <person name="Lubec G."/>
        </authorList>
    </citation>
    <scope>NUCLEOTIDE SEQUENCE</scope>
    <source>
        <tissue evidence="11">Skin</tissue>
    </source>
</reference>
<feature type="domain" description="Ammonium transporter AmtB-like" evidence="10">
    <location>
        <begin position="38"/>
        <end position="443"/>
    </location>
</feature>
<accession>A0A0B7B8S7</accession>
<sequence>MAELEFSRIEYFLNYTRTNITDLSTRLDSLEHELNQSFLVIMAIIIMLMQCGFAFIEASCVRCKNAGNALLKNVLDMAVTVIAYWTCGFALAFGKGNSFIGWHAYWASSDLEGDYMAFFFFEFVFAATSATLVSGALSERCDFIAYFIYSFLITAFIYPPVTHWAWSDEGWLKLGSVYEINGVQERVGFHDFSGSGAVHLVGGTAALLGAIILGPRIGRFHPETGADMNLKGHSVPFAALGAFLLIVGFLAFNGASQLTMTKPGDNVIIALSITNTIIAGSMSGFSSVVIRRLFRRNWSVLYTVNGCVSGMVAICGGCDLFRPWGACLVGMVAGVCFNITSWGVAKLKIDDPVDAVAVHFSGGVWGVIAVSLLGYPNGILIAWDKRSGLMLAWQLVGLCAIMLWTATLSAIMFGSMKGLGMFRVSEEVERKGLDLPIHGEHAYPPEAYEPSSSLESILRILENGNLTPAQMGFLIKEGKDPGMYDTPDLKMARLPIRRSRGISQTSSEMEIVVKQKEGIGRVRKLSFVPSEMEIVVKPSSERHSRVSSVHSKVNEALEEEPETNHNDRLDTLQRRKCSHSINL</sequence>
<evidence type="ECO:0000256" key="3">
    <source>
        <dbReference type="ARBA" id="ARBA00022448"/>
    </source>
</evidence>
<dbReference type="PROSITE" id="PS01219">
    <property type="entry name" value="AMMONIUM_TRANSP"/>
    <property type="match status" value="1"/>
</dbReference>